<dbReference type="GO" id="GO:0016758">
    <property type="term" value="F:hexosyltransferase activity"/>
    <property type="evidence" value="ECO:0007669"/>
    <property type="project" value="InterPro"/>
</dbReference>
<dbReference type="InterPro" id="IPR018584">
    <property type="entry name" value="GT87"/>
</dbReference>
<reference evidence="9 10" key="1">
    <citation type="submission" date="2016-04" db="EMBL/GenBank/DDBJ databases">
        <title>Chloroflexus islandicus sp. nov., a thermophilic filamentous anoxygenic phototrophic bacterium from geyser Strokkur (Iceland).</title>
        <authorList>
            <person name="Gaisin V.A."/>
            <person name="Kalashnikov A.M."/>
            <person name="Sukhacheva M.V."/>
            <person name="Grouzdev D.S."/>
            <person name="Ivanov T.M."/>
            <person name="Kuznetsov B."/>
            <person name="Gorlenko V.M."/>
        </authorList>
    </citation>
    <scope>NUCLEOTIDE SEQUENCE [LARGE SCALE GENOMIC DNA]</scope>
    <source>
        <strain evidence="10">isl-2</strain>
    </source>
</reference>
<comment type="similarity">
    <text evidence="7">Belongs to the glycosyltransferase 87 family.</text>
</comment>
<evidence type="ECO:0000256" key="8">
    <source>
        <dbReference type="SAM" id="Phobius"/>
    </source>
</evidence>
<keyword evidence="6 8" id="KW-0472">Membrane</keyword>
<name>A0A178MKE0_9CHLR</name>
<feature type="transmembrane region" description="Helical" evidence="8">
    <location>
        <begin position="89"/>
        <end position="108"/>
    </location>
</feature>
<proteinExistence type="inferred from homology"/>
<feature type="transmembrane region" description="Helical" evidence="8">
    <location>
        <begin position="283"/>
        <end position="301"/>
    </location>
</feature>
<protein>
    <recommendedName>
        <fullName evidence="11">DUF2029 domain-containing protein</fullName>
    </recommendedName>
</protein>
<feature type="transmembrane region" description="Helical" evidence="8">
    <location>
        <begin position="217"/>
        <end position="240"/>
    </location>
</feature>
<keyword evidence="2" id="KW-1003">Cell membrane</keyword>
<dbReference type="Pfam" id="PF09594">
    <property type="entry name" value="GT87"/>
    <property type="match status" value="1"/>
</dbReference>
<evidence type="ECO:0000256" key="1">
    <source>
        <dbReference type="ARBA" id="ARBA00004651"/>
    </source>
</evidence>
<evidence type="ECO:0000256" key="4">
    <source>
        <dbReference type="ARBA" id="ARBA00022692"/>
    </source>
</evidence>
<feature type="transmembrane region" description="Helical" evidence="8">
    <location>
        <begin position="334"/>
        <end position="353"/>
    </location>
</feature>
<feature type="transmembrane region" description="Helical" evidence="8">
    <location>
        <begin position="164"/>
        <end position="180"/>
    </location>
</feature>
<comment type="subcellular location">
    <subcellularLocation>
        <location evidence="1">Cell membrane</location>
        <topology evidence="1">Multi-pass membrane protein</topology>
    </subcellularLocation>
</comment>
<feature type="transmembrane region" description="Helical" evidence="8">
    <location>
        <begin position="186"/>
        <end position="210"/>
    </location>
</feature>
<feature type="transmembrane region" description="Helical" evidence="8">
    <location>
        <begin position="400"/>
        <end position="422"/>
    </location>
</feature>
<accession>A0A178MKE0</accession>
<keyword evidence="5 8" id="KW-1133">Transmembrane helix</keyword>
<evidence type="ECO:0000313" key="10">
    <source>
        <dbReference type="Proteomes" id="UP000078287"/>
    </source>
</evidence>
<evidence type="ECO:0000313" key="9">
    <source>
        <dbReference type="EMBL" id="OAN48578.1"/>
    </source>
</evidence>
<dbReference type="EMBL" id="LWQS01000030">
    <property type="protein sequence ID" value="OAN48578.1"/>
    <property type="molecule type" value="Genomic_DNA"/>
</dbReference>
<evidence type="ECO:0000256" key="5">
    <source>
        <dbReference type="ARBA" id="ARBA00022989"/>
    </source>
</evidence>
<evidence type="ECO:0008006" key="11">
    <source>
        <dbReference type="Google" id="ProtNLM"/>
    </source>
</evidence>
<organism evidence="9 10">
    <name type="scientific">Chloroflexus islandicus</name>
    <dbReference type="NCBI Taxonomy" id="1707952"/>
    <lineage>
        <taxon>Bacteria</taxon>
        <taxon>Bacillati</taxon>
        <taxon>Chloroflexota</taxon>
        <taxon>Chloroflexia</taxon>
        <taxon>Chloroflexales</taxon>
        <taxon>Chloroflexineae</taxon>
        <taxon>Chloroflexaceae</taxon>
        <taxon>Chloroflexus</taxon>
    </lineage>
</organism>
<evidence type="ECO:0000256" key="6">
    <source>
        <dbReference type="ARBA" id="ARBA00023136"/>
    </source>
</evidence>
<gene>
    <name evidence="9" type="ORF">A6A03_07325</name>
</gene>
<dbReference type="Proteomes" id="UP000078287">
    <property type="component" value="Unassembled WGS sequence"/>
</dbReference>
<evidence type="ECO:0000256" key="7">
    <source>
        <dbReference type="ARBA" id="ARBA00024033"/>
    </source>
</evidence>
<dbReference type="RefSeq" id="WP_066782740.1">
    <property type="nucleotide sequence ID" value="NZ_LWQS01000030.1"/>
</dbReference>
<dbReference type="STRING" id="1707952.A6A03_07325"/>
<feature type="transmembrane region" description="Helical" evidence="8">
    <location>
        <begin position="12"/>
        <end position="32"/>
    </location>
</feature>
<keyword evidence="10" id="KW-1185">Reference proteome</keyword>
<evidence type="ECO:0000256" key="2">
    <source>
        <dbReference type="ARBA" id="ARBA00022475"/>
    </source>
</evidence>
<keyword evidence="4 8" id="KW-0812">Transmembrane</keyword>
<dbReference type="GO" id="GO:0005886">
    <property type="term" value="C:plasma membrane"/>
    <property type="evidence" value="ECO:0007669"/>
    <property type="project" value="UniProtKB-SubCell"/>
</dbReference>
<dbReference type="AlphaFoldDB" id="A0A178MKE0"/>
<evidence type="ECO:0000256" key="3">
    <source>
        <dbReference type="ARBA" id="ARBA00022679"/>
    </source>
</evidence>
<keyword evidence="3" id="KW-0808">Transferase</keyword>
<comment type="caution">
    <text evidence="9">The sequence shown here is derived from an EMBL/GenBank/DDBJ whole genome shotgun (WGS) entry which is preliminary data.</text>
</comment>
<feature type="transmembrane region" description="Helical" evidence="8">
    <location>
        <begin position="310"/>
        <end position="328"/>
    </location>
</feature>
<feature type="transmembrane region" description="Helical" evidence="8">
    <location>
        <begin position="115"/>
        <end position="134"/>
    </location>
</feature>
<feature type="transmembrane region" description="Helical" evidence="8">
    <location>
        <begin position="360"/>
        <end position="380"/>
    </location>
</feature>
<sequence>MSDQHGSLGQGEWICAILVTIVLVFSLTRYAVDGFALPIMGRSLSQGGDFQTYYIAAAMLRAGEDIYDHSRALQFTANHPSVAYPEVQYYLYPPLLAIVLAPLSTLPYPLAYKVWVIINQIFLAGTLLLLSRSLPMFQRWSLPIVVILAGNMYPFYLSIDIGQINILILLLITAAFASAFQQRMFLAGVMIGIAAMIKISPMLLIGLFVFQRQWKAIWGFGASLVLLTVLTALVAGPPSIAGFINVSLMNSIPIQVDWIDNASPAAFLHRLTGALNIAPLEQGLRWLATLVVLGVLGVSSLPQRSANDPAFGLLFGLWVLGMHLLSPITWEHHLVWTLLVVAVTAGYLVHLNARRTMPLAIVLAISYALIAFENLTLNRLGQWQFKRGWWFLSGDYLREYFFADVRLVALVILFGFIAALVFRSTSMPYWRHWFNLANVRPALKS</sequence>